<dbReference type="Pfam" id="PF01208">
    <property type="entry name" value="URO-D"/>
    <property type="match status" value="1"/>
</dbReference>
<gene>
    <name evidence="2" type="ORF">SAMN02745691_01622</name>
</gene>
<protein>
    <submittedName>
        <fullName evidence="2">Uroporphyrinogen decarboxylase (URO-D)</fullName>
    </submittedName>
</protein>
<dbReference type="EMBL" id="FQYT01000016">
    <property type="protein sequence ID" value="SHJ26299.1"/>
    <property type="molecule type" value="Genomic_DNA"/>
</dbReference>
<dbReference type="OrthoDB" id="9815759at2"/>
<dbReference type="SUPFAM" id="SSF51726">
    <property type="entry name" value="UROD/MetE-like"/>
    <property type="match status" value="1"/>
</dbReference>
<dbReference type="STRING" id="1122934.SAMN02745691_01622"/>
<dbReference type="PANTHER" id="PTHR47099:SF1">
    <property type="entry name" value="METHYLCOBAMIDE:COM METHYLTRANSFERASE MTBA"/>
    <property type="match status" value="1"/>
</dbReference>
<sequence length="327" mass="37349">MNAAQNFLETLRGGTPKAFVNEWEPFGLVFDPLMAATLTGQKGKTVIDPWGVTVYWGENEPGVMPIINDDTKVCKDITMWKEQVKYPDLANMDLDWSMTVPQVEGIKAEGKLVTSLLATGLYEQAHYLMGFEDALMNFLLEPESMHELLDYLTEYKMMYAKLLVENLHPDVILWHDDWGSKTSLFMSAEIWREFFKPRYEKIFKYFKDNGVIVMVHADSFLEPIVHDMVDVGIDIWQGVLPQNDIPRLQKELEGKMILMGGVDAQKIDFEDITEENIRAEVARCCKEYAPGGGFIPCLTYGGPGSIFPEVDFIIQDEINNQSKIYFN</sequence>
<name>A0A1M6HVT2_9FIRM</name>
<proteinExistence type="predicted"/>
<evidence type="ECO:0000313" key="2">
    <source>
        <dbReference type="EMBL" id="SHJ26299.1"/>
    </source>
</evidence>
<dbReference type="RefSeq" id="WP_073993918.1">
    <property type="nucleotide sequence ID" value="NZ_FQYT01000016.1"/>
</dbReference>
<evidence type="ECO:0000313" key="3">
    <source>
        <dbReference type="Proteomes" id="UP000184342"/>
    </source>
</evidence>
<dbReference type="Proteomes" id="UP000184342">
    <property type="component" value="Unassembled WGS sequence"/>
</dbReference>
<organism evidence="2 3">
    <name type="scientific">Parasporobacterium paucivorans DSM 15970</name>
    <dbReference type="NCBI Taxonomy" id="1122934"/>
    <lineage>
        <taxon>Bacteria</taxon>
        <taxon>Bacillati</taxon>
        <taxon>Bacillota</taxon>
        <taxon>Clostridia</taxon>
        <taxon>Lachnospirales</taxon>
        <taxon>Lachnospiraceae</taxon>
        <taxon>Parasporobacterium</taxon>
    </lineage>
</organism>
<dbReference type="AlphaFoldDB" id="A0A1M6HVT2"/>
<accession>A0A1M6HVT2</accession>
<feature type="domain" description="Uroporphyrinogen decarboxylase (URO-D)" evidence="1">
    <location>
        <begin position="122"/>
        <end position="301"/>
    </location>
</feature>
<dbReference type="Gene3D" id="3.20.20.210">
    <property type="match status" value="1"/>
</dbReference>
<dbReference type="GO" id="GO:0004853">
    <property type="term" value="F:uroporphyrinogen decarboxylase activity"/>
    <property type="evidence" value="ECO:0007669"/>
    <property type="project" value="InterPro"/>
</dbReference>
<dbReference type="GO" id="GO:0006779">
    <property type="term" value="P:porphyrin-containing compound biosynthetic process"/>
    <property type="evidence" value="ECO:0007669"/>
    <property type="project" value="InterPro"/>
</dbReference>
<reference evidence="2 3" key="1">
    <citation type="submission" date="2016-11" db="EMBL/GenBank/DDBJ databases">
        <authorList>
            <person name="Jaros S."/>
            <person name="Januszkiewicz K."/>
            <person name="Wedrychowicz H."/>
        </authorList>
    </citation>
    <scope>NUCLEOTIDE SEQUENCE [LARGE SCALE GENOMIC DNA]</scope>
    <source>
        <strain evidence="2 3">DSM 15970</strain>
    </source>
</reference>
<dbReference type="InterPro" id="IPR052024">
    <property type="entry name" value="Methanogen_methyltrans"/>
</dbReference>
<evidence type="ECO:0000259" key="1">
    <source>
        <dbReference type="Pfam" id="PF01208"/>
    </source>
</evidence>
<dbReference type="PANTHER" id="PTHR47099">
    <property type="entry name" value="METHYLCOBAMIDE:COM METHYLTRANSFERASE MTBA"/>
    <property type="match status" value="1"/>
</dbReference>
<dbReference type="InterPro" id="IPR038071">
    <property type="entry name" value="UROD/MetE-like_sf"/>
</dbReference>
<keyword evidence="3" id="KW-1185">Reference proteome</keyword>
<dbReference type="InterPro" id="IPR000257">
    <property type="entry name" value="Uroporphyrinogen_deCOase"/>
</dbReference>